<evidence type="ECO:0000256" key="5">
    <source>
        <dbReference type="ARBA" id="ARBA00023004"/>
    </source>
</evidence>
<evidence type="ECO:0000256" key="1">
    <source>
        <dbReference type="ARBA" id="ARBA00005896"/>
    </source>
</evidence>
<dbReference type="Proteomes" id="UP001597216">
    <property type="component" value="Unassembled WGS sequence"/>
</dbReference>
<dbReference type="GO" id="GO:0051213">
    <property type="term" value="F:dioxygenase activity"/>
    <property type="evidence" value="ECO:0007669"/>
    <property type="project" value="UniProtKB-KW"/>
</dbReference>
<keyword evidence="4" id="KW-0560">Oxidoreductase</keyword>
<evidence type="ECO:0000256" key="3">
    <source>
        <dbReference type="ARBA" id="ARBA00022964"/>
    </source>
</evidence>
<gene>
    <name evidence="7" type="ORF">ACFQ27_06715</name>
</gene>
<keyword evidence="8" id="KW-1185">Reference proteome</keyword>
<evidence type="ECO:0000256" key="2">
    <source>
        <dbReference type="ARBA" id="ARBA00022723"/>
    </source>
</evidence>
<dbReference type="PANTHER" id="PTHR30468">
    <property type="entry name" value="ALPHA-KETOGLUTARATE-DEPENDENT SULFONATE DIOXYGENASE"/>
    <property type="match status" value="1"/>
</dbReference>
<dbReference type="EMBL" id="JBHTLQ010000011">
    <property type="protein sequence ID" value="MFD1190267.1"/>
    <property type="molecule type" value="Genomic_DNA"/>
</dbReference>
<comment type="caution">
    <text evidence="7">The sequence shown here is derived from an EMBL/GenBank/DDBJ whole genome shotgun (WGS) entry which is preliminary data.</text>
</comment>
<accession>A0ABW3SZL6</accession>
<comment type="similarity">
    <text evidence="1">Belongs to the TfdA dioxygenase family.</text>
</comment>
<dbReference type="Pfam" id="PF02668">
    <property type="entry name" value="TauD"/>
    <property type="match status" value="1"/>
</dbReference>
<dbReference type="InterPro" id="IPR042098">
    <property type="entry name" value="TauD-like_sf"/>
</dbReference>
<dbReference type="PANTHER" id="PTHR30468:SF1">
    <property type="entry name" value="ALPHA-KETOGLUTARATE-DEPENDENT SULFONATE DIOXYGENASE"/>
    <property type="match status" value="1"/>
</dbReference>
<dbReference type="Gene3D" id="3.60.130.10">
    <property type="entry name" value="Clavaminate synthase-like"/>
    <property type="match status" value="1"/>
</dbReference>
<dbReference type="SUPFAM" id="SSF51197">
    <property type="entry name" value="Clavaminate synthase-like"/>
    <property type="match status" value="1"/>
</dbReference>
<proteinExistence type="inferred from homology"/>
<evidence type="ECO:0000313" key="7">
    <source>
        <dbReference type="EMBL" id="MFD1190267.1"/>
    </source>
</evidence>
<dbReference type="InterPro" id="IPR051323">
    <property type="entry name" value="AtsK-like"/>
</dbReference>
<reference evidence="8" key="1">
    <citation type="journal article" date="2019" name="Int. J. Syst. Evol. Microbiol.">
        <title>The Global Catalogue of Microorganisms (GCM) 10K type strain sequencing project: providing services to taxonomists for standard genome sequencing and annotation.</title>
        <authorList>
            <consortium name="The Broad Institute Genomics Platform"/>
            <consortium name="The Broad Institute Genome Sequencing Center for Infectious Disease"/>
            <person name="Wu L."/>
            <person name="Ma J."/>
        </authorList>
    </citation>
    <scope>NUCLEOTIDE SEQUENCE [LARGE SCALE GENOMIC DNA]</scope>
    <source>
        <strain evidence="8">CCUG 55074</strain>
    </source>
</reference>
<protein>
    <submittedName>
        <fullName evidence="7">TauD/TfdA dioxygenase family protein</fullName>
    </submittedName>
</protein>
<evidence type="ECO:0000256" key="4">
    <source>
        <dbReference type="ARBA" id="ARBA00023002"/>
    </source>
</evidence>
<evidence type="ECO:0000313" key="8">
    <source>
        <dbReference type="Proteomes" id="UP001597216"/>
    </source>
</evidence>
<organism evidence="7 8">
    <name type="scientific">Phenylobacterium conjunctum</name>
    <dbReference type="NCBI Taxonomy" id="1298959"/>
    <lineage>
        <taxon>Bacteria</taxon>
        <taxon>Pseudomonadati</taxon>
        <taxon>Pseudomonadota</taxon>
        <taxon>Alphaproteobacteria</taxon>
        <taxon>Caulobacterales</taxon>
        <taxon>Caulobacteraceae</taxon>
        <taxon>Phenylobacterium</taxon>
    </lineage>
</organism>
<keyword evidence="2" id="KW-0479">Metal-binding</keyword>
<evidence type="ECO:0000259" key="6">
    <source>
        <dbReference type="Pfam" id="PF02668"/>
    </source>
</evidence>
<feature type="domain" description="TauD/TfdA-like" evidence="6">
    <location>
        <begin position="7"/>
        <end position="267"/>
    </location>
</feature>
<keyword evidence="5" id="KW-0408">Iron</keyword>
<name>A0ABW3SZL6_9CAUL</name>
<dbReference type="InterPro" id="IPR003819">
    <property type="entry name" value="TauD/TfdA-like"/>
</dbReference>
<sequence length="281" mass="30892">MSDAAFSHITPTIGTEITGLDLTQADAATMARMRALLNERMVLVFRDQQLSQAQHKALGAHFGTGVLHRHPLAIQGGNTDPEVLPVKADANSKYVAGEDWHTDVSCDPAPIAVSMLYMRKTPENGGGDTMFASMYDALETLSPPIRALVETLSARHNGARPWRDVYGIEPPKDQPYNVSVHPCVLTHPETGRPLLWVNGGFTDRILGLSQHEGGAILRMLLSHIERGVKFQCRVKWRPGTLVMWDNIATQHTASWDYFPQSRHAERVSVIGADLTAQSKAA</sequence>
<keyword evidence="3 7" id="KW-0223">Dioxygenase</keyword>
<dbReference type="RefSeq" id="WP_374345008.1">
    <property type="nucleotide sequence ID" value="NZ_JBHTLQ010000011.1"/>
</dbReference>